<dbReference type="InterPro" id="IPR011006">
    <property type="entry name" value="CheY-like_superfamily"/>
</dbReference>
<feature type="modified residue" description="4-aspartylphosphate" evidence="2">
    <location>
        <position position="53"/>
    </location>
</feature>
<evidence type="ECO:0000259" key="4">
    <source>
        <dbReference type="PROSITE" id="PS50110"/>
    </source>
</evidence>
<dbReference type="Proteomes" id="UP001447842">
    <property type="component" value="Chromosome"/>
</dbReference>
<name>A0ABZ3HAA7_9BACT</name>
<keyword evidence="2" id="KW-0597">Phosphoprotein</keyword>
<dbReference type="InterPro" id="IPR001867">
    <property type="entry name" value="OmpR/PhoB-type_DNA-bd"/>
</dbReference>
<gene>
    <name evidence="6" type="ORF">WCY31_09950</name>
</gene>
<dbReference type="SMART" id="SM00448">
    <property type="entry name" value="REC"/>
    <property type="match status" value="1"/>
</dbReference>
<dbReference type="SUPFAM" id="SSF52172">
    <property type="entry name" value="CheY-like"/>
    <property type="match status" value="1"/>
</dbReference>
<dbReference type="CDD" id="cd00383">
    <property type="entry name" value="trans_reg_C"/>
    <property type="match status" value="1"/>
</dbReference>
<feature type="domain" description="OmpR/PhoB-type" evidence="5">
    <location>
        <begin position="127"/>
        <end position="224"/>
    </location>
</feature>
<dbReference type="Pfam" id="PF00486">
    <property type="entry name" value="Trans_reg_C"/>
    <property type="match status" value="1"/>
</dbReference>
<feature type="DNA-binding region" description="OmpR/PhoB-type" evidence="3">
    <location>
        <begin position="127"/>
        <end position="224"/>
    </location>
</feature>
<reference evidence="6 7" key="1">
    <citation type="submission" date="2024-03" db="EMBL/GenBank/DDBJ databases">
        <title>Sulfurimonas sp. HSL3-1.</title>
        <authorList>
            <person name="Wang S."/>
        </authorList>
    </citation>
    <scope>NUCLEOTIDE SEQUENCE [LARGE SCALE GENOMIC DNA]</scope>
    <source>
        <strain evidence="6 7">HSL3-1</strain>
    </source>
</reference>
<dbReference type="InterPro" id="IPR039420">
    <property type="entry name" value="WalR-like"/>
</dbReference>
<dbReference type="InterPro" id="IPR001789">
    <property type="entry name" value="Sig_transdc_resp-reg_receiver"/>
</dbReference>
<keyword evidence="1 3" id="KW-0238">DNA-binding</keyword>
<dbReference type="PROSITE" id="PS50110">
    <property type="entry name" value="RESPONSE_REGULATORY"/>
    <property type="match status" value="1"/>
</dbReference>
<protein>
    <submittedName>
        <fullName evidence="6">Response regulator transcription factor</fullName>
    </submittedName>
</protein>
<dbReference type="SMART" id="SM00862">
    <property type="entry name" value="Trans_reg_C"/>
    <property type="match status" value="1"/>
</dbReference>
<keyword evidence="7" id="KW-1185">Reference proteome</keyword>
<evidence type="ECO:0000256" key="3">
    <source>
        <dbReference type="PROSITE-ProRule" id="PRU01091"/>
    </source>
</evidence>
<evidence type="ECO:0000256" key="1">
    <source>
        <dbReference type="ARBA" id="ARBA00023125"/>
    </source>
</evidence>
<organism evidence="6 7">
    <name type="scientific">Sulfurimonas diazotrophicus</name>
    <dbReference type="NCBI Taxonomy" id="3131939"/>
    <lineage>
        <taxon>Bacteria</taxon>
        <taxon>Pseudomonadati</taxon>
        <taxon>Campylobacterota</taxon>
        <taxon>Epsilonproteobacteria</taxon>
        <taxon>Campylobacterales</taxon>
        <taxon>Sulfurimonadaceae</taxon>
        <taxon>Sulfurimonas</taxon>
    </lineage>
</organism>
<dbReference type="PROSITE" id="PS51755">
    <property type="entry name" value="OMPR_PHOB"/>
    <property type="match status" value="1"/>
</dbReference>
<dbReference type="Gene3D" id="3.40.50.2300">
    <property type="match status" value="1"/>
</dbReference>
<proteinExistence type="predicted"/>
<sequence>MKATIAVVEDDTDLLELLEYRLGKEGFDVVGFTNTKNVKQVLTEEPVDLIIMDRNLPDVEGSEYIAMLRYQGLKTPVIFLSAKDSNAQVQEGFLRGGDDYITKPFEIDELILRIKAVLRRTRGEEEEQVVTYRDIELHLHSREAFISGLSVELTKLEFNLLRTFIENRTTVLRRDYLLKSVWGKSDSYQGRTVNVAINRLKEKIDPDKSKDYIKTVRGIGYMIR</sequence>
<dbReference type="PANTHER" id="PTHR48111">
    <property type="entry name" value="REGULATOR OF RPOS"/>
    <property type="match status" value="1"/>
</dbReference>
<dbReference type="CDD" id="cd17574">
    <property type="entry name" value="REC_OmpR"/>
    <property type="match status" value="1"/>
</dbReference>
<dbReference type="RefSeq" id="WP_345969680.1">
    <property type="nucleotide sequence ID" value="NZ_CP147920.1"/>
</dbReference>
<dbReference type="Gene3D" id="1.10.10.10">
    <property type="entry name" value="Winged helix-like DNA-binding domain superfamily/Winged helix DNA-binding domain"/>
    <property type="match status" value="1"/>
</dbReference>
<feature type="domain" description="Response regulatory" evidence="4">
    <location>
        <begin position="4"/>
        <end position="118"/>
    </location>
</feature>
<dbReference type="PANTHER" id="PTHR48111:SF73">
    <property type="entry name" value="ALKALINE PHOSPHATASE SYNTHESIS TRANSCRIPTIONAL REGULATORY PROTEIN PHOP"/>
    <property type="match status" value="1"/>
</dbReference>
<dbReference type="Gene3D" id="6.10.250.690">
    <property type="match status" value="1"/>
</dbReference>
<evidence type="ECO:0000313" key="7">
    <source>
        <dbReference type="Proteomes" id="UP001447842"/>
    </source>
</evidence>
<evidence type="ECO:0000256" key="2">
    <source>
        <dbReference type="PROSITE-ProRule" id="PRU00169"/>
    </source>
</evidence>
<dbReference type="EMBL" id="CP147920">
    <property type="protein sequence ID" value="XAU14564.1"/>
    <property type="molecule type" value="Genomic_DNA"/>
</dbReference>
<evidence type="ECO:0000259" key="5">
    <source>
        <dbReference type="PROSITE" id="PS51755"/>
    </source>
</evidence>
<dbReference type="Pfam" id="PF00072">
    <property type="entry name" value="Response_reg"/>
    <property type="match status" value="1"/>
</dbReference>
<dbReference type="InterPro" id="IPR036388">
    <property type="entry name" value="WH-like_DNA-bd_sf"/>
</dbReference>
<evidence type="ECO:0000313" key="6">
    <source>
        <dbReference type="EMBL" id="XAU14564.1"/>
    </source>
</evidence>
<accession>A0ABZ3HAA7</accession>